<dbReference type="EMBL" id="JACCJB010000004">
    <property type="protein sequence ID" value="KAF6228007.1"/>
    <property type="molecule type" value="Genomic_DNA"/>
</dbReference>
<feature type="compositionally biased region" description="Basic residues" evidence="1">
    <location>
        <begin position="427"/>
        <end position="438"/>
    </location>
</feature>
<dbReference type="GeneID" id="59336132"/>
<comment type="caution">
    <text evidence="2">The sequence shown here is derived from an EMBL/GenBank/DDBJ whole genome shotgun (WGS) entry which is preliminary data.</text>
</comment>
<sequence length="548" mass="60901">MSDLLQIHVPKTSYKAGDDVSGSVYLTNRNGQRRDVDIESISITFTGRLSPTKYWPRVPKSIQVFAYKKILLAGPTTLRIPPIGCEDQHSWPFTFSVPVDCNAVQHDGPPAPPVSVFNTDHNQPLPPSLSIFSDENTPRDAVSIVYELQAMIDSPSTTGSYPASCIKRLGLSLYAPRNKEQAGLECTYKIQRLTCQTLDLFPEENRELAKRPLRLREKLGFRSVPTDHLPKAVFDAKLQTLSSAIIGAPLPIFLHLDYDVGSSTLRVPPAVYLKKVAVWLREDTSMLVPKPGPVSGEQEQAGWTKAPQLAAQDLDTGIPLVNGFLDMRKIIDLTLKDDLIPTFRTFNIARSYETKVNVTLECAGKIFFIYGNYNPCTLLAKQFDPDVRQYAQPAAPAVIINEIDDPPPPYEPVEQPAAQPQSSHGNQSRRRKKRRHHGAFQNMSSAGGGGGGRRGQAQEIGLQISPNSYRVVMEDFNCECLTTKFAVLLYASTAQRKGFVLDRYAKSAKRRSAPHVFCHGQSATSCSSEWRRSIDNRRYQALASLKIC</sequence>
<feature type="compositionally biased region" description="Low complexity" evidence="1">
    <location>
        <begin position="412"/>
        <end position="421"/>
    </location>
</feature>
<evidence type="ECO:0000313" key="3">
    <source>
        <dbReference type="Proteomes" id="UP000593566"/>
    </source>
</evidence>
<gene>
    <name evidence="2" type="ORF">HO133_007735</name>
</gene>
<keyword evidence="3" id="KW-1185">Reference proteome</keyword>
<dbReference type="AlphaFoldDB" id="A0A8H6FGT3"/>
<name>A0A8H6FGT3_9LECA</name>
<evidence type="ECO:0000313" key="2">
    <source>
        <dbReference type="EMBL" id="KAF6228007.1"/>
    </source>
</evidence>
<dbReference type="RefSeq" id="XP_037155941.1">
    <property type="nucleotide sequence ID" value="XM_037298605.1"/>
</dbReference>
<dbReference type="Proteomes" id="UP000593566">
    <property type="component" value="Unassembled WGS sequence"/>
</dbReference>
<dbReference type="InterPro" id="IPR014752">
    <property type="entry name" value="Arrestin-like_C"/>
</dbReference>
<accession>A0A8H6FGT3</accession>
<reference evidence="2 3" key="1">
    <citation type="journal article" date="2020" name="Genomics">
        <title>Complete, high-quality genomes from long-read metagenomic sequencing of two wolf lichen thalli reveals enigmatic genome architecture.</title>
        <authorList>
            <person name="McKenzie S.K."/>
            <person name="Walston R.F."/>
            <person name="Allen J.L."/>
        </authorList>
    </citation>
    <scope>NUCLEOTIDE SEQUENCE [LARGE SCALE GENOMIC DNA]</scope>
    <source>
        <strain evidence="2">WasteWater1</strain>
    </source>
</reference>
<proteinExistence type="predicted"/>
<evidence type="ECO:0000256" key="1">
    <source>
        <dbReference type="SAM" id="MobiDB-lite"/>
    </source>
</evidence>
<feature type="region of interest" description="Disordered" evidence="1">
    <location>
        <begin position="401"/>
        <end position="456"/>
    </location>
</feature>
<evidence type="ECO:0008006" key="4">
    <source>
        <dbReference type="Google" id="ProtNLM"/>
    </source>
</evidence>
<dbReference type="Gene3D" id="2.60.40.640">
    <property type="match status" value="1"/>
</dbReference>
<organism evidence="2 3">
    <name type="scientific">Letharia lupina</name>
    <dbReference type="NCBI Taxonomy" id="560253"/>
    <lineage>
        <taxon>Eukaryota</taxon>
        <taxon>Fungi</taxon>
        <taxon>Dikarya</taxon>
        <taxon>Ascomycota</taxon>
        <taxon>Pezizomycotina</taxon>
        <taxon>Lecanoromycetes</taxon>
        <taxon>OSLEUM clade</taxon>
        <taxon>Lecanoromycetidae</taxon>
        <taxon>Lecanorales</taxon>
        <taxon>Lecanorineae</taxon>
        <taxon>Parmeliaceae</taxon>
        <taxon>Letharia</taxon>
    </lineage>
</organism>
<protein>
    <recommendedName>
        <fullName evidence="4">Arrestin-like N-terminal domain-containing protein</fullName>
    </recommendedName>
</protein>